<keyword evidence="11" id="KW-0472">Membrane</keyword>
<evidence type="ECO:0000256" key="8">
    <source>
        <dbReference type="ARBA" id="ARBA00022801"/>
    </source>
</evidence>
<feature type="binding site" evidence="15">
    <location>
        <position position="56"/>
    </location>
    <ligand>
        <name>Zn(2+)</name>
        <dbReference type="ChEBI" id="CHEBI:29105"/>
        <label>2</label>
    </ligand>
</feature>
<dbReference type="InterPro" id="IPR001952">
    <property type="entry name" value="Alkaline_phosphatase"/>
</dbReference>
<dbReference type="FunFam" id="3.40.720.10:FF:000008">
    <property type="entry name" value="Alkaline phosphatase"/>
    <property type="match status" value="1"/>
</dbReference>
<feature type="binding site" evidence="15">
    <location>
        <position position="375"/>
    </location>
    <ligand>
        <name>Zn(2+)</name>
        <dbReference type="ChEBI" id="CHEBI:29105"/>
        <label>2</label>
    </ligand>
</feature>
<dbReference type="Gene3D" id="3.40.720.10">
    <property type="entry name" value="Alkaline Phosphatase, subunit A"/>
    <property type="match status" value="1"/>
</dbReference>
<evidence type="ECO:0000256" key="12">
    <source>
        <dbReference type="ARBA" id="ARBA00023180"/>
    </source>
</evidence>
<dbReference type="STRING" id="6573.A0A210PTM3"/>
<dbReference type="PANTHER" id="PTHR11596">
    <property type="entry name" value="ALKALINE PHOSPHATASE"/>
    <property type="match status" value="1"/>
</dbReference>
<dbReference type="GO" id="GO:0046872">
    <property type="term" value="F:metal ion binding"/>
    <property type="evidence" value="ECO:0007669"/>
    <property type="project" value="UniProtKB-KW"/>
</dbReference>
<feature type="binding site" evidence="15">
    <location>
        <position position="56"/>
    </location>
    <ligand>
        <name>Mg(2+)</name>
        <dbReference type="ChEBI" id="CHEBI:18420"/>
    </ligand>
</feature>
<evidence type="ECO:0000256" key="17">
    <source>
        <dbReference type="SAM" id="SignalP"/>
    </source>
</evidence>
<evidence type="ECO:0000256" key="5">
    <source>
        <dbReference type="ARBA" id="ARBA00022553"/>
    </source>
</evidence>
<accession>A0A210PTM3</accession>
<dbReference type="EMBL" id="NEDP02005506">
    <property type="protein sequence ID" value="OWF39849.1"/>
    <property type="molecule type" value="Genomic_DNA"/>
</dbReference>
<proteinExistence type="inferred from homology"/>
<evidence type="ECO:0000256" key="3">
    <source>
        <dbReference type="ARBA" id="ARBA00012647"/>
    </source>
</evidence>
<feature type="signal peptide" evidence="17">
    <location>
        <begin position="1"/>
        <end position="20"/>
    </location>
</feature>
<sequence>MDLLDFSVVLLCLMTGSCKSQPQQFWNDMAQNDMRKAMKFQPNTNVAKNVILFIGDGMSISTITAARIRRGQLQGRTGEETVLKFEEFPHVGLLKTYPVDRQTADSASTATALLSGVKTKYYLVGLDATAKRGDCASAKGARLKTMVDWAEEEGKSTGIVTTTRLTHATPSSAYAHSVDRDWEGDVNMDDKTGKCRDVAHQFVFENRNIEVAFGGGRRHFIPYDVADPEANFTYAKYQRRDNRNLIDCWKFLQDEDGKRFKYVWNKQQFDDIDPDNVDNVLGLFAPSHMQYEMERDDGPQGEPSLTEMTTKAIKILQKNDKGFFLMVEGGRIDHAHHDNKAKKALHETLALEDAVREAVRLTDEEDTMIVVTADHSHVFSLGGYPSRGNDILAAVDDVPEQYLPPDRKGFTTITYGNGPGFEGGNRTDPRYIDTTTDDYVFPSAVPLGQDTHGADDVAVYARGPMSHLIHGVHEQNYVAHVMAYASCIGINKAHCAHYRVINTGPIHTPHSGLLLVVIACILLLNIRL</sequence>
<evidence type="ECO:0000313" key="18">
    <source>
        <dbReference type="EMBL" id="OWF39849.1"/>
    </source>
</evidence>
<evidence type="ECO:0000256" key="11">
    <source>
        <dbReference type="ARBA" id="ARBA00023136"/>
    </source>
</evidence>
<keyword evidence="6" id="KW-0336">GPI-anchor</keyword>
<evidence type="ECO:0000256" key="13">
    <source>
        <dbReference type="ARBA" id="ARBA00023288"/>
    </source>
</evidence>
<keyword evidence="17" id="KW-0732">Signal</keyword>
<dbReference type="SUPFAM" id="SSF53649">
    <property type="entry name" value="Alkaline phosphatase-like"/>
    <property type="match status" value="1"/>
</dbReference>
<dbReference type="Pfam" id="PF00245">
    <property type="entry name" value="Alk_phosphatase"/>
    <property type="match status" value="1"/>
</dbReference>
<feature type="active site" description="Phosphoserine intermediate" evidence="14">
    <location>
        <position position="106"/>
    </location>
</feature>
<feature type="binding site" evidence="15">
    <location>
        <position position="167"/>
    </location>
    <ligand>
        <name>Mg(2+)</name>
        <dbReference type="ChEBI" id="CHEBI:18420"/>
    </ligand>
</feature>
<evidence type="ECO:0000256" key="4">
    <source>
        <dbReference type="ARBA" id="ARBA00022475"/>
    </source>
</evidence>
<keyword evidence="7 15" id="KW-0479">Metal-binding</keyword>
<name>A0A210PTM3_MIZYE</name>
<comment type="cofactor">
    <cofactor evidence="15">
        <name>Mg(2+)</name>
        <dbReference type="ChEBI" id="CHEBI:18420"/>
    </cofactor>
    <text evidence="15">Binds 1 Mg(2+) ion.</text>
</comment>
<evidence type="ECO:0000256" key="6">
    <source>
        <dbReference type="ARBA" id="ARBA00022622"/>
    </source>
</evidence>
<keyword evidence="10 15" id="KW-0460">Magnesium</keyword>
<dbReference type="OrthoDB" id="5818554at2759"/>
<keyword evidence="9 15" id="KW-0862">Zinc</keyword>
<dbReference type="EC" id="3.1.3.1" evidence="3"/>
<dbReference type="SMART" id="SM00098">
    <property type="entry name" value="alkPPc"/>
    <property type="match status" value="1"/>
</dbReference>
<dbReference type="CDD" id="cd16012">
    <property type="entry name" value="ALP"/>
    <property type="match status" value="1"/>
</dbReference>
<dbReference type="GO" id="GO:0098552">
    <property type="term" value="C:side of membrane"/>
    <property type="evidence" value="ECO:0007669"/>
    <property type="project" value="UniProtKB-KW"/>
</dbReference>
<evidence type="ECO:0000256" key="2">
    <source>
        <dbReference type="ARBA" id="ARBA00005984"/>
    </source>
</evidence>
<comment type="subcellular location">
    <subcellularLocation>
        <location evidence="1">Cell membrane</location>
        <topology evidence="1">Lipid-anchor</topology>
        <topology evidence="1">GPI-anchor</topology>
    </subcellularLocation>
</comment>
<feature type="binding site" evidence="15">
    <location>
        <position position="452"/>
    </location>
    <ligand>
        <name>Zn(2+)</name>
        <dbReference type="ChEBI" id="CHEBI:29105"/>
        <label>2</label>
    </ligand>
</feature>
<keyword evidence="19" id="KW-1185">Reference proteome</keyword>
<dbReference type="Proteomes" id="UP000242188">
    <property type="component" value="Unassembled WGS sequence"/>
</dbReference>
<feature type="binding site" evidence="15">
    <location>
        <position position="169"/>
    </location>
    <ligand>
        <name>Mg(2+)</name>
        <dbReference type="ChEBI" id="CHEBI:18420"/>
    </ligand>
</feature>
<evidence type="ECO:0000256" key="1">
    <source>
        <dbReference type="ARBA" id="ARBA00004609"/>
    </source>
</evidence>
<keyword evidence="4" id="KW-1003">Cell membrane</keyword>
<dbReference type="GO" id="GO:0004035">
    <property type="term" value="F:alkaline phosphatase activity"/>
    <property type="evidence" value="ECO:0007669"/>
    <property type="project" value="UniProtKB-EC"/>
</dbReference>
<protein>
    <recommendedName>
        <fullName evidence="3">alkaline phosphatase</fullName>
        <ecNumber evidence="3">3.1.3.1</ecNumber>
    </recommendedName>
</protein>
<evidence type="ECO:0000256" key="14">
    <source>
        <dbReference type="PIRSR" id="PIRSR601952-1"/>
    </source>
</evidence>
<comment type="cofactor">
    <cofactor evidence="15">
        <name>Zn(2+)</name>
        <dbReference type="ChEBI" id="CHEBI:29105"/>
    </cofactor>
    <text evidence="15">Binds 2 Zn(2+) ions.</text>
</comment>
<feature type="binding site" evidence="15">
    <location>
        <position position="374"/>
    </location>
    <ligand>
        <name>Zn(2+)</name>
        <dbReference type="ChEBI" id="CHEBI:29105"/>
        <label>2</label>
    </ligand>
</feature>
<dbReference type="GO" id="GO:0005886">
    <property type="term" value="C:plasma membrane"/>
    <property type="evidence" value="ECO:0007669"/>
    <property type="project" value="UniProtKB-SubCell"/>
</dbReference>
<keyword evidence="13" id="KW-0449">Lipoprotein</keyword>
<dbReference type="InterPro" id="IPR017850">
    <property type="entry name" value="Alkaline_phosphatase_core_sf"/>
</dbReference>
<evidence type="ECO:0000256" key="10">
    <source>
        <dbReference type="ARBA" id="ARBA00022842"/>
    </source>
</evidence>
<gene>
    <name evidence="18" type="ORF">KP79_PYT21772</name>
</gene>
<feature type="binding site" evidence="15">
    <location>
        <position position="337"/>
    </location>
    <ligand>
        <name>Zn(2+)</name>
        <dbReference type="ChEBI" id="CHEBI:29105"/>
        <label>2</label>
    </ligand>
</feature>
<feature type="binding site" evidence="15">
    <location>
        <position position="333"/>
    </location>
    <ligand>
        <name>Zn(2+)</name>
        <dbReference type="ChEBI" id="CHEBI:29105"/>
        <label>2</label>
    </ligand>
</feature>
<comment type="similarity">
    <text evidence="2 16">Belongs to the alkaline phosphatase family.</text>
</comment>
<reference evidence="18 19" key="1">
    <citation type="journal article" date="2017" name="Nat. Ecol. Evol.">
        <title>Scallop genome provides insights into evolution of bilaterian karyotype and development.</title>
        <authorList>
            <person name="Wang S."/>
            <person name="Zhang J."/>
            <person name="Jiao W."/>
            <person name="Li J."/>
            <person name="Xun X."/>
            <person name="Sun Y."/>
            <person name="Guo X."/>
            <person name="Huan P."/>
            <person name="Dong B."/>
            <person name="Zhang L."/>
            <person name="Hu X."/>
            <person name="Sun X."/>
            <person name="Wang J."/>
            <person name="Zhao C."/>
            <person name="Wang Y."/>
            <person name="Wang D."/>
            <person name="Huang X."/>
            <person name="Wang R."/>
            <person name="Lv J."/>
            <person name="Li Y."/>
            <person name="Zhang Z."/>
            <person name="Liu B."/>
            <person name="Lu W."/>
            <person name="Hui Y."/>
            <person name="Liang J."/>
            <person name="Zhou Z."/>
            <person name="Hou R."/>
            <person name="Li X."/>
            <person name="Liu Y."/>
            <person name="Li H."/>
            <person name="Ning X."/>
            <person name="Lin Y."/>
            <person name="Zhao L."/>
            <person name="Xing Q."/>
            <person name="Dou J."/>
            <person name="Li Y."/>
            <person name="Mao J."/>
            <person name="Guo H."/>
            <person name="Dou H."/>
            <person name="Li T."/>
            <person name="Mu C."/>
            <person name="Jiang W."/>
            <person name="Fu Q."/>
            <person name="Fu X."/>
            <person name="Miao Y."/>
            <person name="Liu J."/>
            <person name="Yu Q."/>
            <person name="Li R."/>
            <person name="Liao H."/>
            <person name="Li X."/>
            <person name="Kong Y."/>
            <person name="Jiang Z."/>
            <person name="Chourrout D."/>
            <person name="Li R."/>
            <person name="Bao Z."/>
        </authorList>
    </citation>
    <scope>NUCLEOTIDE SEQUENCE [LARGE SCALE GENOMIC DNA]</scope>
    <source>
        <strain evidence="18 19">PY_sf001</strain>
    </source>
</reference>
<evidence type="ECO:0000256" key="9">
    <source>
        <dbReference type="ARBA" id="ARBA00022833"/>
    </source>
</evidence>
<keyword evidence="5" id="KW-0597">Phosphoprotein</keyword>
<dbReference type="PANTHER" id="PTHR11596:SF5">
    <property type="entry name" value="ALKALINE PHOSPHATASE"/>
    <property type="match status" value="1"/>
</dbReference>
<keyword evidence="12" id="KW-0325">Glycoprotein</keyword>
<keyword evidence="8" id="KW-0378">Hydrolase</keyword>
<organism evidence="18 19">
    <name type="scientific">Mizuhopecten yessoensis</name>
    <name type="common">Japanese scallop</name>
    <name type="synonym">Patinopecten yessoensis</name>
    <dbReference type="NCBI Taxonomy" id="6573"/>
    <lineage>
        <taxon>Eukaryota</taxon>
        <taxon>Metazoa</taxon>
        <taxon>Spiralia</taxon>
        <taxon>Lophotrochozoa</taxon>
        <taxon>Mollusca</taxon>
        <taxon>Bivalvia</taxon>
        <taxon>Autobranchia</taxon>
        <taxon>Pteriomorphia</taxon>
        <taxon>Pectinida</taxon>
        <taxon>Pectinoidea</taxon>
        <taxon>Pectinidae</taxon>
        <taxon>Mizuhopecten</taxon>
    </lineage>
</organism>
<evidence type="ECO:0000256" key="7">
    <source>
        <dbReference type="ARBA" id="ARBA00022723"/>
    </source>
</evidence>
<comment type="caution">
    <text evidence="18">The sequence shown here is derived from an EMBL/GenBank/DDBJ whole genome shotgun (WGS) entry which is preliminary data.</text>
</comment>
<feature type="binding site" evidence="15">
    <location>
        <position position="328"/>
    </location>
    <ligand>
        <name>Mg(2+)</name>
        <dbReference type="ChEBI" id="CHEBI:18420"/>
    </ligand>
</feature>
<feature type="chain" id="PRO_5012465265" description="alkaline phosphatase" evidence="17">
    <location>
        <begin position="21"/>
        <end position="528"/>
    </location>
</feature>
<dbReference type="AlphaFoldDB" id="A0A210PTM3"/>
<evidence type="ECO:0000256" key="16">
    <source>
        <dbReference type="RuleBase" id="RU003946"/>
    </source>
</evidence>
<evidence type="ECO:0000256" key="15">
    <source>
        <dbReference type="PIRSR" id="PIRSR601952-2"/>
    </source>
</evidence>
<evidence type="ECO:0000313" key="19">
    <source>
        <dbReference type="Proteomes" id="UP000242188"/>
    </source>
</evidence>
<dbReference type="PRINTS" id="PR00113">
    <property type="entry name" value="ALKPHPHTASE"/>
</dbReference>